<keyword evidence="2" id="KW-0808">Transferase</keyword>
<dbReference type="AlphaFoldDB" id="C7RTP6"/>
<dbReference type="NCBIfam" id="TIGR03837">
    <property type="entry name" value="efp_Arg_rhamno"/>
    <property type="match status" value="1"/>
</dbReference>
<reference evidence="8" key="1">
    <citation type="submission" date="2009-08" db="EMBL/GenBank/DDBJ databases">
        <authorList>
            <consortium name="US DOE Joint Genome Institute"/>
            <person name="Lucas S."/>
            <person name="Copeland A."/>
            <person name="Lapidus A."/>
            <person name="Glavina del Rio T."/>
            <person name="Dalin E."/>
            <person name="Tice H."/>
            <person name="Bruce D."/>
            <person name="Barry K."/>
            <person name="Pitluck S."/>
            <person name="Lowry S."/>
            <person name="Larimer F."/>
            <person name="Land M."/>
            <person name="Hauser L."/>
            <person name="Kyrpides N."/>
            <person name="Ivanova N."/>
            <person name="McMahon K.D."/>
            <person name="Hugenholtz P."/>
        </authorList>
    </citation>
    <scope>NUCLEOTIDE SEQUENCE</scope>
    <source>
        <strain evidence="8">UW-1</strain>
    </source>
</reference>
<name>C7RTP6_ACCRE</name>
<dbReference type="Pfam" id="PF10093">
    <property type="entry name" value="EarP"/>
    <property type="match status" value="1"/>
</dbReference>
<dbReference type="EMBL" id="CP001715">
    <property type="protein sequence ID" value="ACV34872.1"/>
    <property type="molecule type" value="Genomic_DNA"/>
</dbReference>
<evidence type="ECO:0000256" key="2">
    <source>
        <dbReference type="ARBA" id="ARBA00022679"/>
    </source>
</evidence>
<gene>
    <name evidence="8" type="ordered locus">CAP2UW1_1557</name>
</gene>
<protein>
    <recommendedName>
        <fullName evidence="5">Protein-arginine rhamnosyltransferase</fullName>
    </recommendedName>
    <alternativeName>
        <fullName evidence="6">EF-P arginine rhamnosyltransferase</fullName>
    </alternativeName>
</protein>
<proteinExistence type="inferred from homology"/>
<comment type="catalytic activity">
    <reaction evidence="7">
        <text>dTDP-beta-L-rhamnose + L-arginyl-[protein] = N(omega)-(alpha-L-rhamnosyl)-L-arginyl-[protein] + dTDP + H(+)</text>
        <dbReference type="Rhea" id="RHEA:66692"/>
        <dbReference type="Rhea" id="RHEA-COMP:10532"/>
        <dbReference type="Rhea" id="RHEA-COMP:17096"/>
        <dbReference type="ChEBI" id="CHEBI:15378"/>
        <dbReference type="ChEBI" id="CHEBI:29965"/>
        <dbReference type="ChEBI" id="CHEBI:57510"/>
        <dbReference type="ChEBI" id="CHEBI:58369"/>
        <dbReference type="ChEBI" id="CHEBI:167445"/>
    </reaction>
    <physiologicalReaction direction="left-to-right" evidence="7">
        <dbReference type="Rhea" id="RHEA:66693"/>
    </physiologicalReaction>
</comment>
<sequence length="396" mass="44663">MLSRSPAPALPPVDPLATSRPDWDVFCKVIDNLGDIGVCWRLARQMTGEHALRVRLWVDNLTSFHLLCPEVNPALSIQHRQGIEVRRWDGDFPRVDPARVVLETFACRIPESFVEAMAKQSPPPVWLNLDYLSAEDWVAGWHALPSPYPQLPLIKYFFFPGFRHDTGGLLREGELRTRRQNFLASADRQLALWNDVGFPPPTGDALLVSLFAYENPAIGDLLSAWEASETPVCCAAPLSSTLPAMAAYAGQALTAGQSLRRGALELRILPFLQQDRYDQLLWLCRLNFVRGEDSFVRAQWAARPLVWQAYPQEDATHLRKLDAFLTLYGASLPNTTGAVLRDFWQAWNKGSLAVTHWRDLAASLDSLDEHAHRWDAGLAEQDDLCTRLIRFSRSKL</sequence>
<dbReference type="InterPro" id="IPR016633">
    <property type="entry name" value="EarP"/>
</dbReference>
<evidence type="ECO:0000256" key="3">
    <source>
        <dbReference type="ARBA" id="ARBA00024303"/>
    </source>
</evidence>
<dbReference type="KEGG" id="app:CAP2UW1_1557"/>
<evidence type="ECO:0000256" key="6">
    <source>
        <dbReference type="ARBA" id="ARBA00030025"/>
    </source>
</evidence>
<dbReference type="PIRSF" id="PIRSF015557">
    <property type="entry name" value="UCP015557"/>
    <property type="match status" value="1"/>
</dbReference>
<organism evidence="8">
    <name type="scientific">Accumulibacter regalis</name>
    <dbReference type="NCBI Taxonomy" id="522306"/>
    <lineage>
        <taxon>Bacteria</taxon>
        <taxon>Pseudomonadati</taxon>
        <taxon>Pseudomonadota</taxon>
        <taxon>Betaproteobacteria</taxon>
        <taxon>Candidatus Accumulibacter</taxon>
    </lineage>
</organism>
<evidence type="ECO:0000256" key="1">
    <source>
        <dbReference type="ARBA" id="ARBA00022676"/>
    </source>
</evidence>
<comment type="similarity">
    <text evidence="4">Belongs to the glycosyltransferase 104 family.</text>
</comment>
<evidence type="ECO:0000256" key="5">
    <source>
        <dbReference type="ARBA" id="ARBA00024416"/>
    </source>
</evidence>
<reference evidence="8" key="2">
    <citation type="submission" date="2009-09" db="EMBL/GenBank/DDBJ databases">
        <title>Complete sequence of chromosome of Candidatus Accumulibacter phosphatis clade IIA str. UW-1.</title>
        <authorList>
            <consortium name="US DOE Joint Genome Institute"/>
            <person name="Martin H.G."/>
            <person name="Ivanova N."/>
            <person name="Kunin V."/>
            <person name="Warnecke F."/>
            <person name="Barry K."/>
            <person name="He S."/>
            <person name="Salamov A."/>
            <person name="Szeto E."/>
            <person name="Dalin E."/>
            <person name="Pangilinan J.L."/>
            <person name="Lapidus A."/>
            <person name="Lowry S."/>
            <person name="Kyrpides N.C."/>
            <person name="McMahon K.D."/>
            <person name="Hugenholtz P."/>
        </authorList>
    </citation>
    <scope>NUCLEOTIDE SEQUENCE [LARGE SCALE GENOMIC DNA]</scope>
    <source>
        <strain evidence="8">UW-1</strain>
    </source>
</reference>
<keyword evidence="1" id="KW-0328">Glycosyltransferase</keyword>
<evidence type="ECO:0000313" key="8">
    <source>
        <dbReference type="EMBL" id="ACV34872.1"/>
    </source>
</evidence>
<dbReference type="OrthoDB" id="209085at2"/>
<comment type="function">
    <text evidence="3">Protein-arginine rhamnosyltransferase that catalyzes the transfer of a single rhamnose to elongation factor P (EF-P) on 'Lys-32', a modification required for EF-P-dependent rescue of polyproline stalled ribosomes.</text>
</comment>
<evidence type="ECO:0000256" key="7">
    <source>
        <dbReference type="ARBA" id="ARBA00048472"/>
    </source>
</evidence>
<dbReference type="HOGENOM" id="CLU_060250_0_0_4"/>
<evidence type="ECO:0000256" key="4">
    <source>
        <dbReference type="ARBA" id="ARBA00024346"/>
    </source>
</evidence>
<dbReference type="GO" id="GO:0106361">
    <property type="term" value="F:protein-arginine rhamnosyltransferase activity"/>
    <property type="evidence" value="ECO:0007669"/>
    <property type="project" value="InterPro"/>
</dbReference>
<dbReference type="eggNOG" id="COG4394">
    <property type="taxonomic scope" value="Bacteria"/>
</dbReference>
<accession>C7RTP6</accession>
<dbReference type="STRING" id="522306.CAP2UW1_1557"/>